<feature type="region of interest" description="Disordered" evidence="1">
    <location>
        <begin position="75"/>
        <end position="96"/>
    </location>
</feature>
<dbReference type="Proteomes" id="UP000605361">
    <property type="component" value="Unassembled WGS sequence"/>
</dbReference>
<proteinExistence type="predicted"/>
<dbReference type="EMBL" id="JADOGI010000162">
    <property type="protein sequence ID" value="MBF8191470.1"/>
    <property type="molecule type" value="Genomic_DNA"/>
</dbReference>
<keyword evidence="4" id="KW-1185">Reference proteome</keyword>
<name>A0A931AJS8_9ACTN</name>
<accession>A0A931AJS8</accession>
<evidence type="ECO:0000256" key="1">
    <source>
        <dbReference type="SAM" id="MobiDB-lite"/>
    </source>
</evidence>
<protein>
    <submittedName>
        <fullName evidence="3">Aminoglycoside phosphotransferase family protein</fullName>
    </submittedName>
</protein>
<dbReference type="AlphaFoldDB" id="A0A931AJS8"/>
<dbReference type="InterPro" id="IPR011009">
    <property type="entry name" value="Kinase-like_dom_sf"/>
</dbReference>
<dbReference type="RefSeq" id="WP_195900379.1">
    <property type="nucleotide sequence ID" value="NZ_JADOGI010000162.1"/>
</dbReference>
<feature type="domain" description="Aminoglycoside phosphotransferase" evidence="2">
    <location>
        <begin position="189"/>
        <end position="373"/>
    </location>
</feature>
<organism evidence="3 4">
    <name type="scientific">Nonomuraea cypriaca</name>
    <dbReference type="NCBI Taxonomy" id="1187855"/>
    <lineage>
        <taxon>Bacteria</taxon>
        <taxon>Bacillati</taxon>
        <taxon>Actinomycetota</taxon>
        <taxon>Actinomycetes</taxon>
        <taxon>Streptosporangiales</taxon>
        <taxon>Streptosporangiaceae</taxon>
        <taxon>Nonomuraea</taxon>
    </lineage>
</organism>
<evidence type="ECO:0000313" key="3">
    <source>
        <dbReference type="EMBL" id="MBF8191470.1"/>
    </source>
</evidence>
<comment type="caution">
    <text evidence="3">The sequence shown here is derived from an EMBL/GenBank/DDBJ whole genome shotgun (WGS) entry which is preliminary data.</text>
</comment>
<gene>
    <name evidence="3" type="ORF">ITP53_38405</name>
</gene>
<reference evidence="3" key="1">
    <citation type="submission" date="2020-11" db="EMBL/GenBank/DDBJ databases">
        <title>Whole-genome analyses of Nonomuraea sp. K274.</title>
        <authorList>
            <person name="Veyisoglu A."/>
        </authorList>
    </citation>
    <scope>NUCLEOTIDE SEQUENCE</scope>
    <source>
        <strain evidence="3">K274</strain>
    </source>
</reference>
<dbReference type="SUPFAM" id="SSF56112">
    <property type="entry name" value="Protein kinase-like (PK-like)"/>
    <property type="match status" value="1"/>
</dbReference>
<dbReference type="InterPro" id="IPR002575">
    <property type="entry name" value="Aminoglycoside_PTrfase"/>
</dbReference>
<sequence length="428" mass="45744">MSRTVSAWVTWGTEHLGVVGPFAVDVPWWAEVEPVVTHLRQALGVDVLVLRLLSVDGGEGARDGHVTYHVEALERPEPGLPPPLPADHAFLNRPPLDRPLPDRALLDRSEDELLDRPDEVLDRAEGLRAPWAGIDGLRELLDWASDTLTARGRPPTGPIRQRKTWNLAALFTLPTADGPVWLKATPHFAADEATVIGAFAALDPGLVPTVIASGPGRVLLEHLPGEDCWDASAEIIAGAVTRLVAAQAALAGAVPPGVPDRRGSVLAGQVRDLLAGDVGRELTAEEVTGAYRLVERWPTLDECGLPDTIVHGDFHPGNWRSDGGPPAVVDFADAHLGNPVLDGARACDFLPPAKRPAAARAWIDAWTAHAPGSDPARALAIAEPLAHLSYAVRYQEFLNGIEPSERIYHLGDPAAGIRAALRSVMVVD</sequence>
<evidence type="ECO:0000259" key="2">
    <source>
        <dbReference type="Pfam" id="PF01636"/>
    </source>
</evidence>
<dbReference type="Gene3D" id="3.90.1200.10">
    <property type="match status" value="1"/>
</dbReference>
<dbReference type="Pfam" id="PF01636">
    <property type="entry name" value="APH"/>
    <property type="match status" value="1"/>
</dbReference>
<evidence type="ECO:0000313" key="4">
    <source>
        <dbReference type="Proteomes" id="UP000605361"/>
    </source>
</evidence>